<keyword evidence="4" id="KW-1185">Reference proteome</keyword>
<keyword evidence="2" id="KW-0812">Transmembrane</keyword>
<feature type="region of interest" description="Disordered" evidence="1">
    <location>
        <begin position="152"/>
        <end position="175"/>
    </location>
</feature>
<gene>
    <name evidence="3" type="ORF">BU26DRAFT_505678</name>
</gene>
<evidence type="ECO:0000256" key="2">
    <source>
        <dbReference type="SAM" id="Phobius"/>
    </source>
</evidence>
<keyword evidence="2" id="KW-0472">Membrane</keyword>
<accession>A0A6A6ICG4</accession>
<sequence length="323" mass="35874">MSAQDIVSGLANLIWLPCVFTLLLTFGTYAYFKRRYETLLMRERQVMHERIWDAYNALRGHHARTPHDMEKTVEEVYALLNNEEQRQKYYGAYDYAVAYRALMEDAARAMYDEMYGYRPVIRWSPREGFGAGYDVSNAGTYRSARAQSFMSPKSAAQVFPGSPAESSTSTNGAEHERRSIIDDFLASAIEQGASITMSSPAPDSPRKAPIKTPPMPFGASRTPMFANASESPTQFSHATINTSSPFVKISPNLARGFPFEGLSLKSKHSPLQSSSAPAEGVGLGLDGVSMSGNDGERSSRKRRKRGRKRTRQEPSDASNRPES</sequence>
<evidence type="ECO:0000313" key="3">
    <source>
        <dbReference type="EMBL" id="KAF2247897.1"/>
    </source>
</evidence>
<dbReference type="RefSeq" id="XP_033682901.1">
    <property type="nucleotide sequence ID" value="XM_033826863.1"/>
</dbReference>
<organism evidence="3 4">
    <name type="scientific">Trematosphaeria pertusa</name>
    <dbReference type="NCBI Taxonomy" id="390896"/>
    <lineage>
        <taxon>Eukaryota</taxon>
        <taxon>Fungi</taxon>
        <taxon>Dikarya</taxon>
        <taxon>Ascomycota</taxon>
        <taxon>Pezizomycotina</taxon>
        <taxon>Dothideomycetes</taxon>
        <taxon>Pleosporomycetidae</taxon>
        <taxon>Pleosporales</taxon>
        <taxon>Massarineae</taxon>
        <taxon>Trematosphaeriaceae</taxon>
        <taxon>Trematosphaeria</taxon>
    </lineage>
</organism>
<evidence type="ECO:0000256" key="1">
    <source>
        <dbReference type="SAM" id="MobiDB-lite"/>
    </source>
</evidence>
<dbReference type="AlphaFoldDB" id="A0A6A6ICG4"/>
<evidence type="ECO:0000313" key="4">
    <source>
        <dbReference type="Proteomes" id="UP000800094"/>
    </source>
</evidence>
<feature type="region of interest" description="Disordered" evidence="1">
    <location>
        <begin position="195"/>
        <end position="216"/>
    </location>
</feature>
<protein>
    <submittedName>
        <fullName evidence="3">Uncharacterized protein</fullName>
    </submittedName>
</protein>
<keyword evidence="2" id="KW-1133">Transmembrane helix</keyword>
<name>A0A6A6ICG4_9PLEO</name>
<feature type="region of interest" description="Disordered" evidence="1">
    <location>
        <begin position="265"/>
        <end position="323"/>
    </location>
</feature>
<reference evidence="3" key="1">
    <citation type="journal article" date="2020" name="Stud. Mycol.">
        <title>101 Dothideomycetes genomes: a test case for predicting lifestyles and emergence of pathogens.</title>
        <authorList>
            <person name="Haridas S."/>
            <person name="Albert R."/>
            <person name="Binder M."/>
            <person name="Bloem J."/>
            <person name="Labutti K."/>
            <person name="Salamov A."/>
            <person name="Andreopoulos B."/>
            <person name="Baker S."/>
            <person name="Barry K."/>
            <person name="Bills G."/>
            <person name="Bluhm B."/>
            <person name="Cannon C."/>
            <person name="Castanera R."/>
            <person name="Culley D."/>
            <person name="Daum C."/>
            <person name="Ezra D."/>
            <person name="Gonzalez J."/>
            <person name="Henrissat B."/>
            <person name="Kuo A."/>
            <person name="Liang C."/>
            <person name="Lipzen A."/>
            <person name="Lutzoni F."/>
            <person name="Magnuson J."/>
            <person name="Mondo S."/>
            <person name="Nolan M."/>
            <person name="Ohm R."/>
            <person name="Pangilinan J."/>
            <person name="Park H.-J."/>
            <person name="Ramirez L."/>
            <person name="Alfaro M."/>
            <person name="Sun H."/>
            <person name="Tritt A."/>
            <person name="Yoshinaga Y."/>
            <person name="Zwiers L.-H."/>
            <person name="Turgeon B."/>
            <person name="Goodwin S."/>
            <person name="Spatafora J."/>
            <person name="Crous P."/>
            <person name="Grigoriev I."/>
        </authorList>
    </citation>
    <scope>NUCLEOTIDE SEQUENCE</scope>
    <source>
        <strain evidence="3">CBS 122368</strain>
    </source>
</reference>
<dbReference type="GeneID" id="54580193"/>
<feature type="compositionally biased region" description="Basic residues" evidence="1">
    <location>
        <begin position="299"/>
        <end position="310"/>
    </location>
</feature>
<feature type="compositionally biased region" description="Basic and acidic residues" evidence="1">
    <location>
        <begin position="311"/>
        <end position="323"/>
    </location>
</feature>
<proteinExistence type="predicted"/>
<dbReference type="EMBL" id="ML987196">
    <property type="protein sequence ID" value="KAF2247897.1"/>
    <property type="molecule type" value="Genomic_DNA"/>
</dbReference>
<feature type="transmembrane region" description="Helical" evidence="2">
    <location>
        <begin position="12"/>
        <end position="32"/>
    </location>
</feature>
<dbReference type="Proteomes" id="UP000800094">
    <property type="component" value="Unassembled WGS sequence"/>
</dbReference>